<dbReference type="STRING" id="556325.BHE16_04215"/>
<dbReference type="PANTHER" id="PTHR30572:SF4">
    <property type="entry name" value="ABC TRANSPORTER PERMEASE YTRF"/>
    <property type="match status" value="1"/>
</dbReference>
<feature type="transmembrane region" description="Helical" evidence="7">
    <location>
        <begin position="324"/>
        <end position="347"/>
    </location>
</feature>
<evidence type="ECO:0000256" key="2">
    <source>
        <dbReference type="ARBA" id="ARBA00022475"/>
    </source>
</evidence>
<dbReference type="InterPro" id="IPR050250">
    <property type="entry name" value="Macrolide_Exporter_MacB"/>
</dbReference>
<sequence length="359" mass="37190">MTLGPLFGEALRSARSQKVPSLLAILLIAGLCLTVLLTSGRAVGAQQSVLGSIDNISARQLIVTAPEDAGLRSAVIDRIAQYSLVTKVFAFGPAVDARNTVIQGGDAVPFRVLFQPSATHSANDALGSARVSTPAQETLGMQLPAGAVVTASGDLLGVIGSFEPSVFTEPFEPLLVSEKQANANERIATLVITARSVADLDRVEEYVATVLGVHSMQGVSIQKDASVARLRATVDNQLGSFSSGLVAAIFGLTGVLVAAVLYALVFLRRKDFGRRRALGASRTLILALILIQIGILAAGGAVLGSLVSALWLSSTGDPLPPTPYFAGVAILAVITALIAAVLPALSAARRDPIRELRVA</sequence>
<evidence type="ECO:0000256" key="5">
    <source>
        <dbReference type="ARBA" id="ARBA00023136"/>
    </source>
</evidence>
<feature type="domain" description="ABC3 transporter permease C-terminal" evidence="8">
    <location>
        <begin position="246"/>
        <end position="351"/>
    </location>
</feature>
<gene>
    <name evidence="9" type="ORF">BHE16_04215</name>
</gene>
<proteinExistence type="inferred from homology"/>
<comment type="similarity">
    <text evidence="6">Belongs to the ABC-4 integral membrane protein family.</text>
</comment>
<dbReference type="Proteomes" id="UP000183530">
    <property type="component" value="Chromosome"/>
</dbReference>
<evidence type="ECO:0000313" key="10">
    <source>
        <dbReference type="Proteomes" id="UP000183530"/>
    </source>
</evidence>
<dbReference type="RefSeq" id="WP_071893833.1">
    <property type="nucleotide sequence ID" value="NZ_CP018135.1"/>
</dbReference>
<organism evidence="9 10">
    <name type="scientific">Neomicrococcus aestuarii</name>
    <dbReference type="NCBI Taxonomy" id="556325"/>
    <lineage>
        <taxon>Bacteria</taxon>
        <taxon>Bacillati</taxon>
        <taxon>Actinomycetota</taxon>
        <taxon>Actinomycetes</taxon>
        <taxon>Micrococcales</taxon>
        <taxon>Micrococcaceae</taxon>
        <taxon>Neomicrococcus</taxon>
    </lineage>
</organism>
<keyword evidence="3 7" id="KW-0812">Transmembrane</keyword>
<evidence type="ECO:0000256" key="1">
    <source>
        <dbReference type="ARBA" id="ARBA00004651"/>
    </source>
</evidence>
<dbReference type="InterPro" id="IPR003838">
    <property type="entry name" value="ABC3_permease_C"/>
</dbReference>
<evidence type="ECO:0000313" key="9">
    <source>
        <dbReference type="EMBL" id="APF40352.1"/>
    </source>
</evidence>
<dbReference type="GO" id="GO:0005886">
    <property type="term" value="C:plasma membrane"/>
    <property type="evidence" value="ECO:0007669"/>
    <property type="project" value="UniProtKB-SubCell"/>
</dbReference>
<comment type="subcellular location">
    <subcellularLocation>
        <location evidence="1">Cell membrane</location>
        <topology evidence="1">Multi-pass membrane protein</topology>
    </subcellularLocation>
</comment>
<reference evidence="9 10" key="1">
    <citation type="submission" date="2016-11" db="EMBL/GenBank/DDBJ databases">
        <title>Genome sequencing of Zhihengliuella aestuarii B18 antagonistic to Plasmodiophora brassicae.</title>
        <authorList>
            <person name="Luo Y."/>
        </authorList>
    </citation>
    <scope>NUCLEOTIDE SEQUENCE [LARGE SCALE GENOMIC DNA]</scope>
    <source>
        <strain evidence="9 10">B18</strain>
    </source>
</reference>
<keyword evidence="4 7" id="KW-1133">Transmembrane helix</keyword>
<dbReference type="OrthoDB" id="4859440at2"/>
<name>A0A1L2ZMU9_9MICC</name>
<evidence type="ECO:0000256" key="6">
    <source>
        <dbReference type="ARBA" id="ARBA00038076"/>
    </source>
</evidence>
<feature type="transmembrane region" description="Helical" evidence="7">
    <location>
        <begin position="245"/>
        <end position="265"/>
    </location>
</feature>
<dbReference type="AlphaFoldDB" id="A0A1L2ZMU9"/>
<keyword evidence="5 7" id="KW-0472">Membrane</keyword>
<dbReference type="EMBL" id="CP018135">
    <property type="protein sequence ID" value="APF40352.1"/>
    <property type="molecule type" value="Genomic_DNA"/>
</dbReference>
<accession>A0A1L2ZMU9</accession>
<dbReference type="Pfam" id="PF02687">
    <property type="entry name" value="FtsX"/>
    <property type="match status" value="1"/>
</dbReference>
<dbReference type="GO" id="GO:0022857">
    <property type="term" value="F:transmembrane transporter activity"/>
    <property type="evidence" value="ECO:0007669"/>
    <property type="project" value="TreeGrafter"/>
</dbReference>
<evidence type="ECO:0000256" key="7">
    <source>
        <dbReference type="SAM" id="Phobius"/>
    </source>
</evidence>
<protein>
    <recommendedName>
        <fullName evidence="8">ABC3 transporter permease C-terminal domain-containing protein</fullName>
    </recommendedName>
</protein>
<dbReference type="PANTHER" id="PTHR30572">
    <property type="entry name" value="MEMBRANE COMPONENT OF TRANSPORTER-RELATED"/>
    <property type="match status" value="1"/>
</dbReference>
<feature type="transmembrane region" description="Helical" evidence="7">
    <location>
        <begin position="285"/>
        <end position="312"/>
    </location>
</feature>
<evidence type="ECO:0000259" key="8">
    <source>
        <dbReference type="Pfam" id="PF02687"/>
    </source>
</evidence>
<evidence type="ECO:0000256" key="4">
    <source>
        <dbReference type="ARBA" id="ARBA00022989"/>
    </source>
</evidence>
<keyword evidence="10" id="KW-1185">Reference proteome</keyword>
<keyword evidence="2" id="KW-1003">Cell membrane</keyword>
<evidence type="ECO:0000256" key="3">
    <source>
        <dbReference type="ARBA" id="ARBA00022692"/>
    </source>
</evidence>
<dbReference type="KEGG" id="nae:BHE16_04215"/>